<dbReference type="InterPro" id="IPR011600">
    <property type="entry name" value="Pept_C14_caspase"/>
</dbReference>
<dbReference type="SUPFAM" id="SSF52129">
    <property type="entry name" value="Caspase-like"/>
    <property type="match status" value="1"/>
</dbReference>
<dbReference type="SUPFAM" id="SSF50998">
    <property type="entry name" value="Quinoprotein alcohol dehydrogenase-like"/>
    <property type="match status" value="1"/>
</dbReference>
<dbReference type="PANTHER" id="PTHR22847:SF637">
    <property type="entry name" value="WD REPEAT DOMAIN 5B"/>
    <property type="match status" value="1"/>
</dbReference>
<keyword evidence="5" id="KW-0418">Kinase</keyword>
<dbReference type="PANTHER" id="PTHR22847">
    <property type="entry name" value="WD40 REPEAT PROTEIN"/>
    <property type="match status" value="1"/>
</dbReference>
<sequence length="1268" mass="135495">MYRALSVGIPETEGWAGLPFGRELLDELAQALKTLGYTCEVRLGPSSAGLGASVRDSLGESGDEGVLLVHVLGHGVQGRSDALYVLGSDGVRTGENDVASWLSELEDLPGRPAALLLLDLCHSGAMARLPWQLRHADGTARSWVLAACAQDEQAYDGRFTRALVTVLKALATDELGVDPSVRHVPLQTIGRAVLREVTRLRGKGYRQSVTGSVIDFLAEPDLPFFPNPHHRDGGVRVLLDPVMAPFLDEGVDPGALPQLDVGVDGRHFVDRASGGSLTGALVGFFTGRKEQVATLSEWIDGFGDGRLLVVTGGAGSGKSTLLGVMVCAAHHRLREVTRPLWKRAVRAPYQVPEGLFAAVHARQRTLGEIVSSLARQLGLDPVADPAGLLAALPGGGRSPVIVLDALDEAEDGPAVLRELLLPLVECGGVRLVVGVRKYEEYQPLRAAARVIDLDEVEAGVLEDDLHHYVSDLLRGTERYRRLGAVVGGFAGALATALTEGGMDRSWGEFLVARIYTRSFAEGTPVADPVEAEEIGRGVPRTVTEVFDQDLAARGQPWLRSVLAALAQAHGQGMPVSVLARLVGPTRDEAPTNPALEPRVHDALKTGRFYLRTSVDVDGVTLYRLFHQGLADHLKARSGITASVVLDRLLSPLGPPEERWRAAEPYVLRHAIQHAADAGRTEELSDDQEFLARAPVEALEPLFGRLAPRLAADLRAVAHAREPARRAVLDLAMLRTGRAVDGTGDGWRPLWIRPRSRLHEPAFQHAQSLEHARAKGVRALEIADVAGARMAVAADRLGVVRLWDLARGRLVREFTTHSGTVSALAVGTLDDNPVALVGGGADGSLQAWDLATGTQVGPPLRHRSAVTAVAMYDRDTVVSAAHEDSLRFWNLRTGEVAVGPKTAVSPGSPVAALSVSHHTSSAPTLVLLLKDGTLVAGQHYLPMGACAILVTKVGPQPVIIAGDRNGVVSMLDLSTLANRAAPLRCHDGPVRALNVLQVPAGPMVVTLGADEVLRFIHLDTWTPKPLMQVAAPDARTAVATVVERTPVMVTGSWRGSVDVWRPCSSLLSRAVDPRLVPAGPGWRLVEEEAVVSLVSGERTGDAPEGWAGGQIVLIGGRPWLAVPRLRRRRPGQPVPLWDPERDRRAEIGAPGGTPLPRGDELICQGQRARVIRTASGGVAVHSDQGQETRAELRPHAGDVTAVAATELGERDVVLTGGSDGWVHLLDVHEWRVVDSVYVGDPVQHVLASPDGHLVVMTASETIGFRRELT</sequence>
<organism evidence="5">
    <name type="scientific">Nonomuraea gerenzanensis</name>
    <dbReference type="NCBI Taxonomy" id="93944"/>
    <lineage>
        <taxon>Bacteria</taxon>
        <taxon>Bacillati</taxon>
        <taxon>Actinomycetota</taxon>
        <taxon>Actinomycetes</taxon>
        <taxon>Streptosporangiales</taxon>
        <taxon>Streptosporangiaceae</taxon>
        <taxon>Nonomuraea</taxon>
    </lineage>
</organism>
<reference evidence="5" key="1">
    <citation type="submission" date="2016-04" db="EMBL/GenBank/DDBJ databases">
        <authorList>
            <person name="Evans L.H."/>
            <person name="Alamgir A."/>
            <person name="Owens N."/>
            <person name="Weber N.D."/>
            <person name="Virtaneva K."/>
            <person name="Barbian K."/>
            <person name="Babar A."/>
            <person name="Rosenke K."/>
        </authorList>
    </citation>
    <scope>NUCLEOTIDE SEQUENCE</scope>
    <source>
        <strain evidence="5">Nono1</strain>
    </source>
</reference>
<dbReference type="PROSITE" id="PS50082">
    <property type="entry name" value="WD_REPEATS_2"/>
    <property type="match status" value="1"/>
</dbReference>
<proteinExistence type="predicted"/>
<keyword evidence="5" id="KW-0808">Transferase</keyword>
<feature type="domain" description="Peptidase C14 caspase" evidence="4">
    <location>
        <begin position="26"/>
        <end position="172"/>
    </location>
</feature>
<evidence type="ECO:0000259" key="4">
    <source>
        <dbReference type="Pfam" id="PF00656"/>
    </source>
</evidence>
<accession>A0A1M4E444</accession>
<dbReference type="InterPro" id="IPR011047">
    <property type="entry name" value="Quinoprotein_ADH-like_sf"/>
</dbReference>
<evidence type="ECO:0000313" key="5">
    <source>
        <dbReference type="EMBL" id="SBO93596.1"/>
    </source>
</evidence>
<dbReference type="EC" id="2.7.11.1" evidence="5"/>
<dbReference type="EMBL" id="LT559118">
    <property type="protein sequence ID" value="SBO93596.1"/>
    <property type="molecule type" value="Genomic_DNA"/>
</dbReference>
<dbReference type="AlphaFoldDB" id="A0A1M4E444"/>
<dbReference type="PROSITE" id="PS00678">
    <property type="entry name" value="WD_REPEATS_1"/>
    <property type="match status" value="1"/>
</dbReference>
<dbReference type="InterPro" id="IPR027417">
    <property type="entry name" value="P-loop_NTPase"/>
</dbReference>
<keyword evidence="1 3" id="KW-0853">WD repeat</keyword>
<keyword evidence="2" id="KW-0677">Repeat</keyword>
<gene>
    <name evidence="5" type="ORF">BN4615_P3110</name>
</gene>
<dbReference type="Pfam" id="PF00400">
    <property type="entry name" value="WD40"/>
    <property type="match status" value="1"/>
</dbReference>
<dbReference type="InterPro" id="IPR019775">
    <property type="entry name" value="WD40_repeat_CS"/>
</dbReference>
<evidence type="ECO:0000256" key="1">
    <source>
        <dbReference type="ARBA" id="ARBA00022574"/>
    </source>
</evidence>
<dbReference type="SMART" id="SM00320">
    <property type="entry name" value="WD40"/>
    <property type="match status" value="6"/>
</dbReference>
<dbReference type="SUPFAM" id="SSF52540">
    <property type="entry name" value="P-loop containing nucleoside triphosphate hydrolases"/>
    <property type="match status" value="1"/>
</dbReference>
<name>A0A1M4E444_9ACTN</name>
<evidence type="ECO:0000256" key="3">
    <source>
        <dbReference type="PROSITE-ProRule" id="PRU00221"/>
    </source>
</evidence>
<dbReference type="InterPro" id="IPR029030">
    <property type="entry name" value="Caspase-like_dom_sf"/>
</dbReference>
<dbReference type="GO" id="GO:0006508">
    <property type="term" value="P:proteolysis"/>
    <property type="evidence" value="ECO:0007669"/>
    <property type="project" value="InterPro"/>
</dbReference>
<dbReference type="InterPro" id="IPR001680">
    <property type="entry name" value="WD40_rpt"/>
</dbReference>
<dbReference type="SUPFAM" id="SSF50978">
    <property type="entry name" value="WD40 repeat-like"/>
    <property type="match status" value="1"/>
</dbReference>
<feature type="repeat" description="WD" evidence="3">
    <location>
        <begin position="813"/>
        <end position="857"/>
    </location>
</feature>
<dbReference type="Gene3D" id="3.40.50.1460">
    <property type="match status" value="1"/>
</dbReference>
<dbReference type="InterPro" id="IPR036322">
    <property type="entry name" value="WD40_repeat_dom_sf"/>
</dbReference>
<dbReference type="InterPro" id="IPR015943">
    <property type="entry name" value="WD40/YVTN_repeat-like_dom_sf"/>
</dbReference>
<dbReference type="Pfam" id="PF00656">
    <property type="entry name" value="Peptidase_C14"/>
    <property type="match status" value="1"/>
</dbReference>
<dbReference type="GO" id="GO:0004674">
    <property type="term" value="F:protein serine/threonine kinase activity"/>
    <property type="evidence" value="ECO:0007669"/>
    <property type="project" value="UniProtKB-EC"/>
</dbReference>
<evidence type="ECO:0000256" key="2">
    <source>
        <dbReference type="ARBA" id="ARBA00022737"/>
    </source>
</evidence>
<protein>
    <submittedName>
        <fullName evidence="5">Probable serine/threonine-protein kinase pkwA</fullName>
        <ecNumber evidence="5">2.7.11.1</ecNumber>
    </submittedName>
</protein>
<dbReference type="Gene3D" id="2.130.10.10">
    <property type="entry name" value="YVTN repeat-like/Quinoprotein amine dehydrogenase"/>
    <property type="match status" value="2"/>
</dbReference>
<dbReference type="GO" id="GO:0004197">
    <property type="term" value="F:cysteine-type endopeptidase activity"/>
    <property type="evidence" value="ECO:0007669"/>
    <property type="project" value="InterPro"/>
</dbReference>